<name>A0AAD5U049_9FUNG</name>
<accession>A0AAD5U049</accession>
<keyword evidence="1" id="KW-0175">Coiled coil</keyword>
<evidence type="ECO:0000313" key="3">
    <source>
        <dbReference type="EMBL" id="KAJ3209563.1"/>
    </source>
</evidence>
<dbReference type="EMBL" id="JADGJW010000933">
    <property type="protein sequence ID" value="KAJ3209563.1"/>
    <property type="molecule type" value="Genomic_DNA"/>
</dbReference>
<protein>
    <recommendedName>
        <fullName evidence="2">G domain-containing protein</fullName>
    </recommendedName>
</protein>
<sequence length="290" mass="32826">MSRNTKELEDYVLLIGNPGVGKSTLINGLLGEAVFKSGISKLEGLTQFFQQKRGSDGVIYADTPGLADAVLRERAGEEALQQNGVYKIFFVVNLMSGRVMTSDLATVDAVMNAIKIPNVTYSIIVNKLTRGEQRKGLANNHEEYSHYFQLKNFKAPKIFFFNHDDILDGSDNAIFDESDNSKALKSFISSAPRITIQATQVDTITLKDYEEKILGLENLLQKKTAEFQALFDQQKKAFKEQIRIEKEEAEKAKKVEIEKKKREEAERIKLLQEKTAEFQALFDQQKKAFN</sequence>
<dbReference type="Gene3D" id="3.40.50.300">
    <property type="entry name" value="P-loop containing nucleotide triphosphate hydrolases"/>
    <property type="match status" value="1"/>
</dbReference>
<proteinExistence type="predicted"/>
<evidence type="ECO:0000256" key="1">
    <source>
        <dbReference type="SAM" id="Coils"/>
    </source>
</evidence>
<dbReference type="InterPro" id="IPR006073">
    <property type="entry name" value="GTP-bd"/>
</dbReference>
<gene>
    <name evidence="3" type="ORF">HK099_008478</name>
</gene>
<feature type="domain" description="G" evidence="2">
    <location>
        <begin position="12"/>
        <end position="126"/>
    </location>
</feature>
<evidence type="ECO:0000259" key="2">
    <source>
        <dbReference type="Pfam" id="PF01926"/>
    </source>
</evidence>
<reference evidence="3" key="1">
    <citation type="submission" date="2020-05" db="EMBL/GenBank/DDBJ databases">
        <title>Phylogenomic resolution of chytrid fungi.</title>
        <authorList>
            <person name="Stajich J.E."/>
            <person name="Amses K."/>
            <person name="Simmons R."/>
            <person name="Seto K."/>
            <person name="Myers J."/>
            <person name="Bonds A."/>
            <person name="Quandt C.A."/>
            <person name="Barry K."/>
            <person name="Liu P."/>
            <person name="Grigoriev I."/>
            <person name="Longcore J.E."/>
            <person name="James T.Y."/>
        </authorList>
    </citation>
    <scope>NUCLEOTIDE SEQUENCE</scope>
    <source>
        <strain evidence="3">JEL0476</strain>
    </source>
</reference>
<dbReference type="CDD" id="cd00882">
    <property type="entry name" value="Ras_like_GTPase"/>
    <property type="match status" value="1"/>
</dbReference>
<keyword evidence="4" id="KW-1185">Reference proteome</keyword>
<organism evidence="3 4">
    <name type="scientific">Clydaea vesicula</name>
    <dbReference type="NCBI Taxonomy" id="447962"/>
    <lineage>
        <taxon>Eukaryota</taxon>
        <taxon>Fungi</taxon>
        <taxon>Fungi incertae sedis</taxon>
        <taxon>Chytridiomycota</taxon>
        <taxon>Chytridiomycota incertae sedis</taxon>
        <taxon>Chytridiomycetes</taxon>
        <taxon>Lobulomycetales</taxon>
        <taxon>Lobulomycetaceae</taxon>
        <taxon>Clydaea</taxon>
    </lineage>
</organism>
<dbReference type="SUPFAM" id="SSF52540">
    <property type="entry name" value="P-loop containing nucleoside triphosphate hydrolases"/>
    <property type="match status" value="2"/>
</dbReference>
<comment type="caution">
    <text evidence="3">The sequence shown here is derived from an EMBL/GenBank/DDBJ whole genome shotgun (WGS) entry which is preliminary data.</text>
</comment>
<dbReference type="AlphaFoldDB" id="A0AAD5U049"/>
<evidence type="ECO:0000313" key="4">
    <source>
        <dbReference type="Proteomes" id="UP001211065"/>
    </source>
</evidence>
<dbReference type="InterPro" id="IPR027417">
    <property type="entry name" value="P-loop_NTPase"/>
</dbReference>
<dbReference type="Pfam" id="PF01926">
    <property type="entry name" value="MMR_HSR1"/>
    <property type="match status" value="1"/>
</dbReference>
<dbReference type="GO" id="GO:0005525">
    <property type="term" value="F:GTP binding"/>
    <property type="evidence" value="ECO:0007669"/>
    <property type="project" value="InterPro"/>
</dbReference>
<dbReference type="Proteomes" id="UP001211065">
    <property type="component" value="Unassembled WGS sequence"/>
</dbReference>
<feature type="coiled-coil region" evidence="1">
    <location>
        <begin position="206"/>
        <end position="274"/>
    </location>
</feature>